<name>A0A4Y1ZY76_ARAVE</name>
<reference evidence="2 3" key="1">
    <citation type="journal article" date="2019" name="Sci. Rep.">
        <title>Orb-weaving spider Araneus ventricosus genome elucidates the spidroin gene catalogue.</title>
        <authorList>
            <person name="Kono N."/>
            <person name="Nakamura H."/>
            <person name="Ohtoshi R."/>
            <person name="Moran D.A.P."/>
            <person name="Shinohara A."/>
            <person name="Yoshida Y."/>
            <person name="Fujiwara M."/>
            <person name="Mori M."/>
            <person name="Tomita M."/>
            <person name="Arakawa K."/>
        </authorList>
    </citation>
    <scope>NUCLEOTIDE SEQUENCE [LARGE SCALE GENOMIC DNA]</scope>
</reference>
<evidence type="ECO:0000313" key="3">
    <source>
        <dbReference type="Proteomes" id="UP000499080"/>
    </source>
</evidence>
<protein>
    <submittedName>
        <fullName evidence="2">Uncharacterized protein</fullName>
    </submittedName>
</protein>
<organism evidence="2 3">
    <name type="scientific">Araneus ventricosus</name>
    <name type="common">Orbweaver spider</name>
    <name type="synonym">Epeira ventricosa</name>
    <dbReference type="NCBI Taxonomy" id="182803"/>
    <lineage>
        <taxon>Eukaryota</taxon>
        <taxon>Metazoa</taxon>
        <taxon>Ecdysozoa</taxon>
        <taxon>Arthropoda</taxon>
        <taxon>Chelicerata</taxon>
        <taxon>Arachnida</taxon>
        <taxon>Araneae</taxon>
        <taxon>Araneomorphae</taxon>
        <taxon>Entelegynae</taxon>
        <taxon>Araneoidea</taxon>
        <taxon>Araneidae</taxon>
        <taxon>Araneus</taxon>
    </lineage>
</organism>
<dbReference type="EMBL" id="BGPR01000001">
    <property type="protein sequence ID" value="GBL72443.1"/>
    <property type="molecule type" value="Genomic_DNA"/>
</dbReference>
<keyword evidence="3" id="KW-1185">Reference proteome</keyword>
<sequence>MTDSRPMKQLSPTPAIVTSPSLNKRGASVSPLKDLNKGVYKVEFQKGLSPAVISDLAFPYGQTNFWPLEVPMNPSEDEIGVNRFDIRHPAP</sequence>
<feature type="region of interest" description="Disordered" evidence="1">
    <location>
        <begin position="1"/>
        <end position="22"/>
    </location>
</feature>
<evidence type="ECO:0000256" key="1">
    <source>
        <dbReference type="SAM" id="MobiDB-lite"/>
    </source>
</evidence>
<comment type="caution">
    <text evidence="2">The sequence shown here is derived from an EMBL/GenBank/DDBJ whole genome shotgun (WGS) entry which is preliminary data.</text>
</comment>
<feature type="compositionally biased region" description="Polar residues" evidence="1">
    <location>
        <begin position="10"/>
        <end position="22"/>
    </location>
</feature>
<dbReference type="Proteomes" id="UP000499080">
    <property type="component" value="Unassembled WGS sequence"/>
</dbReference>
<dbReference type="AlphaFoldDB" id="A0A4Y1ZY76"/>
<proteinExistence type="predicted"/>
<evidence type="ECO:0000313" key="2">
    <source>
        <dbReference type="EMBL" id="GBL72443.1"/>
    </source>
</evidence>
<gene>
    <name evidence="2" type="ORF">AVEN_115363_1</name>
</gene>
<accession>A0A4Y1ZY76</accession>